<sequence>MAYLALYRQHRPKKLDEIVEQSHIVRALSNAITEQRLSHSYLFAGPRGTGKTSVARILARSLNCEQGPTLQPCGVCASCKSIDQGTSMDVREIDAASNRNIDDIRNIRQNMQYMAESRYKIYIIDEVHMLNDYAFNAFLKTLEEPPPNTLFILATTEAHKIPLTILSRCQRYDFRRISTKGIMSQIQKISKQESLEISAEALKTISGRAEGCMRDALSLLDQCLSFAGNHIELDDVLAVLGSVDQKTLICSIEAMIYGDIPKLLQLLDLIEAEGKDLVQFLRDLLLQLKEWLTEKPPIDTLLPEQIVELLQVLSTTEWEMKQSTQPRLSLELAMFRAGDQYRAGDRLSVLESKIRALEALSKISNSTEDPSPVDQGNPKQAVMSVEVKSPEVRKPEQVEQVVPISKESDPAKEEEKSAKPLRNDEIRMETWDQILMQVFREKISAHAILKQGKVYRRNGNTLEVLFQNDFHKKIMEKEDNKQAIERALKHHLGEVTRFVPLLPRDIQVLSSAEPLQTQEDWLIQAAIQWAGKDKVEIASPQPKENQNQKG</sequence>
<keyword evidence="7" id="KW-0808">Transferase</keyword>
<proteinExistence type="inferred from homology"/>
<dbReference type="InterPro" id="IPR001270">
    <property type="entry name" value="ClpA/B"/>
</dbReference>
<dbReference type="SMART" id="SM00382">
    <property type="entry name" value="AAA"/>
    <property type="match status" value="1"/>
</dbReference>
<dbReference type="PRINTS" id="PR00300">
    <property type="entry name" value="CLPPROTEASEA"/>
</dbReference>
<reference evidence="11" key="1">
    <citation type="submission" date="2019-08" db="EMBL/GenBank/DDBJ databases">
        <authorList>
            <person name="Kucharzyk K."/>
            <person name="Murdoch R.W."/>
            <person name="Higgins S."/>
            <person name="Loffler F."/>
        </authorList>
    </citation>
    <scope>NUCLEOTIDE SEQUENCE</scope>
</reference>
<dbReference type="GO" id="GO:0006261">
    <property type="term" value="P:DNA-templated DNA replication"/>
    <property type="evidence" value="ECO:0007669"/>
    <property type="project" value="TreeGrafter"/>
</dbReference>
<dbReference type="GO" id="GO:0005524">
    <property type="term" value="F:ATP binding"/>
    <property type="evidence" value="ECO:0007669"/>
    <property type="project" value="UniProtKB-KW"/>
</dbReference>
<dbReference type="GO" id="GO:0046872">
    <property type="term" value="F:metal ion binding"/>
    <property type="evidence" value="ECO:0007669"/>
    <property type="project" value="UniProtKB-KW"/>
</dbReference>
<dbReference type="EMBL" id="VSSQ01005346">
    <property type="protein sequence ID" value="MPM28785.1"/>
    <property type="molecule type" value="Genomic_DNA"/>
</dbReference>
<keyword evidence="7" id="KW-0548">Nucleotidyltransferase</keyword>
<dbReference type="NCBIfam" id="TIGR02397">
    <property type="entry name" value="dnaX_nterm"/>
    <property type="match status" value="1"/>
</dbReference>
<comment type="caution">
    <text evidence="11">The sequence shown here is derived from an EMBL/GenBank/DDBJ whole genome shotgun (WGS) entry which is preliminary data.</text>
</comment>
<evidence type="ECO:0000256" key="8">
    <source>
        <dbReference type="ARBA" id="ARBA00049244"/>
    </source>
</evidence>
<comment type="similarity">
    <text evidence="1">Belongs to the DnaX/STICHEL family.</text>
</comment>
<evidence type="ECO:0000256" key="1">
    <source>
        <dbReference type="ARBA" id="ARBA00006360"/>
    </source>
</evidence>
<keyword evidence="11" id="KW-0378">Hydrolase</keyword>
<feature type="compositionally biased region" description="Basic and acidic residues" evidence="9">
    <location>
        <begin position="406"/>
        <end position="421"/>
    </location>
</feature>
<gene>
    <name evidence="11" type="primary">ruvB_43</name>
    <name evidence="11" type="ORF">SDC9_75313</name>
</gene>
<accession>A0A644YJN3</accession>
<evidence type="ECO:0000256" key="3">
    <source>
        <dbReference type="ARBA" id="ARBA00022723"/>
    </source>
</evidence>
<name>A0A644YJN3_9ZZZZ</name>
<dbReference type="GO" id="GO:0004386">
    <property type="term" value="F:helicase activity"/>
    <property type="evidence" value="ECO:0007669"/>
    <property type="project" value="UniProtKB-KW"/>
</dbReference>
<dbReference type="GO" id="GO:0003887">
    <property type="term" value="F:DNA-directed DNA polymerase activity"/>
    <property type="evidence" value="ECO:0007669"/>
    <property type="project" value="UniProtKB-KW"/>
</dbReference>
<keyword evidence="5" id="KW-0862">Zinc</keyword>
<feature type="compositionally biased region" description="Basic and acidic residues" evidence="9">
    <location>
        <begin position="388"/>
        <end position="397"/>
    </location>
</feature>
<evidence type="ECO:0000313" key="11">
    <source>
        <dbReference type="EMBL" id="MPM28785.1"/>
    </source>
</evidence>
<keyword evidence="4" id="KW-0547">Nucleotide-binding</keyword>
<dbReference type="PANTHER" id="PTHR11669">
    <property type="entry name" value="REPLICATION FACTOR C / DNA POLYMERASE III GAMMA-TAU SUBUNIT"/>
    <property type="match status" value="1"/>
</dbReference>
<evidence type="ECO:0000256" key="7">
    <source>
        <dbReference type="ARBA" id="ARBA00022932"/>
    </source>
</evidence>
<feature type="region of interest" description="Disordered" evidence="9">
    <location>
        <begin position="387"/>
        <end position="421"/>
    </location>
</feature>
<evidence type="ECO:0000256" key="6">
    <source>
        <dbReference type="ARBA" id="ARBA00022840"/>
    </source>
</evidence>
<dbReference type="PANTHER" id="PTHR11669:SF0">
    <property type="entry name" value="PROTEIN STICHEL-LIKE 2"/>
    <property type="match status" value="1"/>
</dbReference>
<dbReference type="InterPro" id="IPR003593">
    <property type="entry name" value="AAA+_ATPase"/>
</dbReference>
<dbReference type="NCBIfam" id="NF004046">
    <property type="entry name" value="PRK05563.1"/>
    <property type="match status" value="1"/>
</dbReference>
<evidence type="ECO:0000259" key="10">
    <source>
        <dbReference type="SMART" id="SM00382"/>
    </source>
</evidence>
<dbReference type="SUPFAM" id="SSF52540">
    <property type="entry name" value="P-loop containing nucleoside triphosphate hydrolases"/>
    <property type="match status" value="1"/>
</dbReference>
<dbReference type="Gene3D" id="1.10.8.60">
    <property type="match status" value="1"/>
</dbReference>
<dbReference type="GO" id="GO:0009360">
    <property type="term" value="C:DNA polymerase III complex"/>
    <property type="evidence" value="ECO:0007669"/>
    <property type="project" value="InterPro"/>
</dbReference>
<dbReference type="AlphaFoldDB" id="A0A644YJN3"/>
<dbReference type="SUPFAM" id="SSF48019">
    <property type="entry name" value="post-AAA+ oligomerization domain-like"/>
    <property type="match status" value="1"/>
</dbReference>
<dbReference type="InterPro" id="IPR027417">
    <property type="entry name" value="P-loop_NTPase"/>
</dbReference>
<dbReference type="InterPro" id="IPR050238">
    <property type="entry name" value="DNA_Rep/Repair_Clamp_Loader"/>
</dbReference>
<dbReference type="InterPro" id="IPR045085">
    <property type="entry name" value="HLD_clamp_pol_III_gamma_tau"/>
</dbReference>
<evidence type="ECO:0000256" key="2">
    <source>
        <dbReference type="ARBA" id="ARBA00012417"/>
    </source>
</evidence>
<dbReference type="InterPro" id="IPR008921">
    <property type="entry name" value="DNA_pol3_clamp-load_cplx_C"/>
</dbReference>
<dbReference type="EC" id="2.7.7.7" evidence="2"/>
<dbReference type="Pfam" id="PF22608">
    <property type="entry name" value="DNAX_ATPase_lid"/>
    <property type="match status" value="1"/>
</dbReference>
<protein>
    <recommendedName>
        <fullName evidence="2">DNA-directed DNA polymerase</fullName>
        <ecNumber evidence="2">2.7.7.7</ecNumber>
    </recommendedName>
</protein>
<dbReference type="InterPro" id="IPR012763">
    <property type="entry name" value="DNA_pol_III_sug/sutau_N"/>
</dbReference>
<evidence type="ECO:0000256" key="5">
    <source>
        <dbReference type="ARBA" id="ARBA00022833"/>
    </source>
</evidence>
<dbReference type="Pfam" id="PF13177">
    <property type="entry name" value="DNA_pol3_delta2"/>
    <property type="match status" value="1"/>
</dbReference>
<dbReference type="CDD" id="cd00009">
    <property type="entry name" value="AAA"/>
    <property type="match status" value="1"/>
</dbReference>
<dbReference type="Gene3D" id="3.40.50.300">
    <property type="entry name" value="P-loop containing nucleotide triphosphate hydrolases"/>
    <property type="match status" value="1"/>
</dbReference>
<keyword evidence="7" id="KW-0239">DNA-directed DNA polymerase</keyword>
<dbReference type="GO" id="GO:0003677">
    <property type="term" value="F:DNA binding"/>
    <property type="evidence" value="ECO:0007669"/>
    <property type="project" value="InterPro"/>
</dbReference>
<dbReference type="GO" id="GO:0016787">
    <property type="term" value="F:hydrolase activity"/>
    <property type="evidence" value="ECO:0007669"/>
    <property type="project" value="UniProtKB-KW"/>
</dbReference>
<dbReference type="FunFam" id="3.40.50.300:FF:000014">
    <property type="entry name" value="DNA polymerase III subunit gamma/tau"/>
    <property type="match status" value="1"/>
</dbReference>
<evidence type="ECO:0000256" key="9">
    <source>
        <dbReference type="SAM" id="MobiDB-lite"/>
    </source>
</evidence>
<keyword evidence="3" id="KW-0479">Metal-binding</keyword>
<dbReference type="CDD" id="cd18137">
    <property type="entry name" value="HLD_clamp_pol_III_gamma_tau"/>
    <property type="match status" value="1"/>
</dbReference>
<comment type="catalytic activity">
    <reaction evidence="8">
        <text>DNA(n) + a 2'-deoxyribonucleoside 5'-triphosphate = DNA(n+1) + diphosphate</text>
        <dbReference type="Rhea" id="RHEA:22508"/>
        <dbReference type="Rhea" id="RHEA-COMP:17339"/>
        <dbReference type="Rhea" id="RHEA-COMP:17340"/>
        <dbReference type="ChEBI" id="CHEBI:33019"/>
        <dbReference type="ChEBI" id="CHEBI:61560"/>
        <dbReference type="ChEBI" id="CHEBI:173112"/>
        <dbReference type="EC" id="2.7.7.7"/>
    </reaction>
</comment>
<organism evidence="11">
    <name type="scientific">bioreactor metagenome</name>
    <dbReference type="NCBI Taxonomy" id="1076179"/>
    <lineage>
        <taxon>unclassified sequences</taxon>
        <taxon>metagenomes</taxon>
        <taxon>ecological metagenomes</taxon>
    </lineage>
</organism>
<dbReference type="FunFam" id="1.10.8.60:FF:000013">
    <property type="entry name" value="DNA polymerase III subunit gamma/tau"/>
    <property type="match status" value="1"/>
</dbReference>
<evidence type="ECO:0000256" key="4">
    <source>
        <dbReference type="ARBA" id="ARBA00022741"/>
    </source>
</evidence>
<keyword evidence="6" id="KW-0067">ATP-binding</keyword>
<keyword evidence="11" id="KW-0347">Helicase</keyword>
<feature type="domain" description="AAA+ ATPase" evidence="10">
    <location>
        <begin position="37"/>
        <end position="178"/>
    </location>
</feature>